<evidence type="ECO:0000256" key="12">
    <source>
        <dbReference type="ARBA" id="ARBA00022958"/>
    </source>
</evidence>
<evidence type="ECO:0000256" key="3">
    <source>
        <dbReference type="ARBA" id="ARBA00004496"/>
    </source>
</evidence>
<comment type="catalytic activity">
    <reaction evidence="1 16">
        <text>(R)-pantothenate + ATP = (R)-4'-phosphopantothenate + ADP + H(+)</text>
        <dbReference type="Rhea" id="RHEA:16373"/>
        <dbReference type="ChEBI" id="CHEBI:10986"/>
        <dbReference type="ChEBI" id="CHEBI:15378"/>
        <dbReference type="ChEBI" id="CHEBI:29032"/>
        <dbReference type="ChEBI" id="CHEBI:30616"/>
        <dbReference type="ChEBI" id="CHEBI:456216"/>
        <dbReference type="EC" id="2.7.1.33"/>
    </reaction>
</comment>
<dbReference type="Gene3D" id="3.30.420.40">
    <property type="match status" value="2"/>
</dbReference>
<feature type="binding site" evidence="16">
    <location>
        <begin position="107"/>
        <end position="110"/>
    </location>
    <ligand>
        <name>substrate</name>
    </ligand>
</feature>
<organism evidence="17 18">
    <name type="scientific">Sellimonas caecigallum</name>
    <dbReference type="NCBI Taxonomy" id="2592333"/>
    <lineage>
        <taxon>Bacteria</taxon>
        <taxon>Bacillati</taxon>
        <taxon>Bacillota</taxon>
        <taxon>Clostridia</taxon>
        <taxon>Lachnospirales</taxon>
        <taxon>Lachnospiraceae</taxon>
        <taxon>Sellimonas</taxon>
    </lineage>
</organism>
<keyword evidence="11 16" id="KW-0067">ATP-binding</keyword>
<dbReference type="InterPro" id="IPR004619">
    <property type="entry name" value="Type_III_PanK"/>
</dbReference>
<reference evidence="17 18" key="1">
    <citation type="journal article" date="2020" name="New Microbes New Infect">
        <title>Sellimonas caecigallum sp. nov., description and genome sequence of a new member of the Sellimonas genus isolated from the cecum of feral chicken.</title>
        <authorList>
            <person name="Wongkuna S."/>
            <person name="Ghimire S."/>
            <person name="Antony L."/>
            <person name="Chankhamhaengdecha S."/>
            <person name="Janvilisri T."/>
            <person name="Scaria J."/>
        </authorList>
    </citation>
    <scope>NUCLEOTIDE SEQUENCE [LARGE SCALE GENOMIC DNA]</scope>
    <source>
        <strain evidence="17 18">SW451</strain>
    </source>
</reference>
<dbReference type="Pfam" id="PF03309">
    <property type="entry name" value="Pan_kinase"/>
    <property type="match status" value="1"/>
</dbReference>
<keyword evidence="12 16" id="KW-0630">Potassium</keyword>
<feature type="binding site" evidence="16">
    <location>
        <position position="129"/>
    </location>
    <ligand>
        <name>K(+)</name>
        <dbReference type="ChEBI" id="CHEBI:29103"/>
    </ligand>
</feature>
<evidence type="ECO:0000313" key="17">
    <source>
        <dbReference type="EMBL" id="MBY0758164.1"/>
    </source>
</evidence>
<dbReference type="NCBIfam" id="NF009855">
    <property type="entry name" value="PRK13321.1"/>
    <property type="match status" value="1"/>
</dbReference>
<evidence type="ECO:0000256" key="16">
    <source>
        <dbReference type="HAMAP-Rule" id="MF_01274"/>
    </source>
</evidence>
<dbReference type="CDD" id="cd24015">
    <property type="entry name" value="ASKHA_NBD_PanK-III"/>
    <property type="match status" value="1"/>
</dbReference>
<evidence type="ECO:0000256" key="10">
    <source>
        <dbReference type="ARBA" id="ARBA00022777"/>
    </source>
</evidence>
<sequence length="258" mass="27862">MILAIDIGNTNIVIGCMEGSRCVFIERLSTVRTKTELEYAIDIKNVLDIYGIHREDLEGGIIASVVPQITKAFQLAAEKILKLDVMIVGAGIKTGLNIRMDNPASLGGDLVVDAVAGIAEYPAPMIIFDMGTATTVSVIDSEKRYQGGMIYPGIQVSLDSLTSKAAQLSGISLEAPEHLIGKNTIECMKSGIIYSSAAAIDGIIDRMKEQMGENLTVIATGGLAKKIIPHCKREIILDDDLLLKGLSILYEKNRKNKR</sequence>
<evidence type="ECO:0000256" key="4">
    <source>
        <dbReference type="ARBA" id="ARBA00005225"/>
    </source>
</evidence>
<comment type="function">
    <text evidence="16">Catalyzes the phosphorylation of pantothenate (Pan), the first step in CoA biosynthesis.</text>
</comment>
<dbReference type="Proteomes" id="UP000779049">
    <property type="component" value="Unassembled WGS sequence"/>
</dbReference>
<comment type="caution">
    <text evidence="16">Lacks conserved residue(s) required for the propagation of feature annotation.</text>
</comment>
<feature type="binding site" evidence="16">
    <location>
        <position position="132"/>
    </location>
    <ligand>
        <name>ATP</name>
        <dbReference type="ChEBI" id="CHEBI:30616"/>
    </ligand>
</feature>
<dbReference type="EMBL" id="VIRV01000003">
    <property type="protein sequence ID" value="MBY0758164.1"/>
    <property type="molecule type" value="Genomic_DNA"/>
</dbReference>
<gene>
    <name evidence="16" type="primary">coaX</name>
    <name evidence="17" type="ORF">FLB61_03455</name>
</gene>
<comment type="caution">
    <text evidence="17">The sequence shown here is derived from an EMBL/GenBank/DDBJ whole genome shotgun (WGS) entry which is preliminary data.</text>
</comment>
<evidence type="ECO:0000313" key="18">
    <source>
        <dbReference type="Proteomes" id="UP000779049"/>
    </source>
</evidence>
<evidence type="ECO:0000256" key="8">
    <source>
        <dbReference type="ARBA" id="ARBA00022679"/>
    </source>
</evidence>
<keyword evidence="8 16" id="KW-0808">Transferase</keyword>
<name>A0ABS7L567_9FIRM</name>
<comment type="subcellular location">
    <subcellularLocation>
        <location evidence="3 16">Cytoplasm</location>
    </subcellularLocation>
</comment>
<dbReference type="InterPro" id="IPR043129">
    <property type="entry name" value="ATPase_NBD"/>
</dbReference>
<comment type="similarity">
    <text evidence="14 16">Belongs to the type III pantothenate kinase family.</text>
</comment>
<evidence type="ECO:0000256" key="11">
    <source>
        <dbReference type="ARBA" id="ARBA00022840"/>
    </source>
</evidence>
<feature type="active site" description="Proton acceptor" evidence="16">
    <location>
        <position position="109"/>
    </location>
</feature>
<dbReference type="GO" id="GO:0016301">
    <property type="term" value="F:kinase activity"/>
    <property type="evidence" value="ECO:0007669"/>
    <property type="project" value="UniProtKB-KW"/>
</dbReference>
<evidence type="ECO:0000256" key="15">
    <source>
        <dbReference type="ARBA" id="ARBA00040883"/>
    </source>
</evidence>
<keyword evidence="7 16" id="KW-0963">Cytoplasm</keyword>
<feature type="binding site" evidence="16">
    <location>
        <position position="184"/>
    </location>
    <ligand>
        <name>substrate</name>
    </ligand>
</feature>
<dbReference type="SUPFAM" id="SSF53067">
    <property type="entry name" value="Actin-like ATPase domain"/>
    <property type="match status" value="2"/>
</dbReference>
<dbReference type="HAMAP" id="MF_01274">
    <property type="entry name" value="Pantothen_kinase_3"/>
    <property type="match status" value="1"/>
</dbReference>
<comment type="subunit">
    <text evidence="5 16">Homodimer.</text>
</comment>
<evidence type="ECO:0000256" key="1">
    <source>
        <dbReference type="ARBA" id="ARBA00001206"/>
    </source>
</evidence>
<evidence type="ECO:0000256" key="9">
    <source>
        <dbReference type="ARBA" id="ARBA00022741"/>
    </source>
</evidence>
<accession>A0ABS7L567</accession>
<keyword evidence="10 16" id="KW-0418">Kinase</keyword>
<proteinExistence type="inferred from homology"/>
<keyword evidence="16" id="KW-0479">Metal-binding</keyword>
<dbReference type="RefSeq" id="WP_221919411.1">
    <property type="nucleotide sequence ID" value="NZ_CP173660.1"/>
</dbReference>
<dbReference type="PANTHER" id="PTHR34265">
    <property type="entry name" value="TYPE III PANTOTHENATE KINASE"/>
    <property type="match status" value="1"/>
</dbReference>
<evidence type="ECO:0000256" key="14">
    <source>
        <dbReference type="ARBA" id="ARBA00038036"/>
    </source>
</evidence>
<evidence type="ECO:0000256" key="2">
    <source>
        <dbReference type="ARBA" id="ARBA00001958"/>
    </source>
</evidence>
<keyword evidence="13 16" id="KW-0173">Coenzyme A biosynthesis</keyword>
<evidence type="ECO:0000256" key="6">
    <source>
        <dbReference type="ARBA" id="ARBA00012102"/>
    </source>
</evidence>
<evidence type="ECO:0000256" key="13">
    <source>
        <dbReference type="ARBA" id="ARBA00022993"/>
    </source>
</evidence>
<protein>
    <recommendedName>
        <fullName evidence="15 16">Type III pantothenate kinase</fullName>
        <ecNumber evidence="6 16">2.7.1.33</ecNumber>
    </recommendedName>
    <alternativeName>
        <fullName evidence="16">PanK-III</fullName>
    </alternativeName>
    <alternativeName>
        <fullName evidence="16">Pantothenic acid kinase</fullName>
    </alternativeName>
</protein>
<comment type="cofactor">
    <cofactor evidence="16">
        <name>NH4(+)</name>
        <dbReference type="ChEBI" id="CHEBI:28938"/>
    </cofactor>
    <cofactor evidence="16">
        <name>K(+)</name>
        <dbReference type="ChEBI" id="CHEBI:29103"/>
    </cofactor>
    <text evidence="16">A monovalent cation. Ammonium or potassium.</text>
</comment>
<feature type="binding site" evidence="16">
    <location>
        <begin position="6"/>
        <end position="13"/>
    </location>
    <ligand>
        <name>ATP</name>
        <dbReference type="ChEBI" id="CHEBI:30616"/>
    </ligand>
</feature>
<comment type="cofactor">
    <cofactor evidence="2">
        <name>K(+)</name>
        <dbReference type="ChEBI" id="CHEBI:29103"/>
    </cofactor>
</comment>
<dbReference type="EC" id="2.7.1.33" evidence="6 16"/>
<keyword evidence="9 16" id="KW-0547">Nucleotide-binding</keyword>
<dbReference type="PANTHER" id="PTHR34265:SF1">
    <property type="entry name" value="TYPE III PANTOTHENATE KINASE"/>
    <property type="match status" value="1"/>
</dbReference>
<evidence type="ECO:0000256" key="5">
    <source>
        <dbReference type="ARBA" id="ARBA00011738"/>
    </source>
</evidence>
<evidence type="ECO:0000256" key="7">
    <source>
        <dbReference type="ARBA" id="ARBA00022490"/>
    </source>
</evidence>
<keyword evidence="18" id="KW-1185">Reference proteome</keyword>
<dbReference type="NCBIfam" id="TIGR00671">
    <property type="entry name" value="baf"/>
    <property type="match status" value="1"/>
</dbReference>
<comment type="pathway">
    <text evidence="4 16">Cofactor biosynthesis; coenzyme A biosynthesis; CoA from (R)-pantothenate: step 1/5.</text>
</comment>